<feature type="active site" description="Proton acceptor; via imino nitrogen" evidence="2 3">
    <location>
        <position position="2"/>
    </location>
</feature>
<keyword evidence="2" id="KW-0963">Cytoplasm</keyword>
<dbReference type="EMBL" id="JAWLOF010000010">
    <property type="protein sequence ID" value="MDV7023955.1"/>
    <property type="molecule type" value="Genomic_DNA"/>
</dbReference>
<gene>
    <name evidence="2 6" type="primary">pptA</name>
    <name evidence="6" type="ORF">EGT71_20825</name>
    <name evidence="5" type="ORF">R4P48_14860</name>
</gene>
<reference evidence="6 7" key="1">
    <citation type="submission" date="2018-10" db="EMBL/GenBank/DDBJ databases">
        <title>Transmission dynamics of multidrug resistant bacteria on intensive care unit surfaces.</title>
        <authorList>
            <person name="D'Souza A.W."/>
            <person name="Potter R.F."/>
            <person name="Wallace M."/>
            <person name="Shupe A."/>
            <person name="Patel S."/>
            <person name="Sun S."/>
            <person name="Gul D."/>
            <person name="Kwon J.H."/>
            <person name="Andleeb S."/>
            <person name="Burnham C.-A.D."/>
            <person name="Dantas G."/>
        </authorList>
    </citation>
    <scope>NUCLEOTIDE SEQUENCE [LARGE SCALE GENOMIC DNA]</scope>
    <source>
        <strain evidence="6 7">AS_373</strain>
    </source>
</reference>
<dbReference type="Gene3D" id="3.30.429.10">
    <property type="entry name" value="Macrophage Migration Inhibitory Factor"/>
    <property type="match status" value="1"/>
</dbReference>
<dbReference type="NCBIfam" id="NF002324">
    <property type="entry name" value="PRK01271.1"/>
    <property type="match status" value="1"/>
</dbReference>
<dbReference type="Proteomes" id="UP001187066">
    <property type="component" value="Unassembled WGS sequence"/>
</dbReference>
<evidence type="ECO:0000313" key="8">
    <source>
        <dbReference type="Proteomes" id="UP001187066"/>
    </source>
</evidence>
<evidence type="ECO:0000313" key="6">
    <source>
        <dbReference type="EMBL" id="RSE22526.1"/>
    </source>
</evidence>
<dbReference type="InterPro" id="IPR014347">
    <property type="entry name" value="Tautomerase/MIF_sf"/>
</dbReference>
<evidence type="ECO:0000256" key="1">
    <source>
        <dbReference type="ARBA" id="ARBA00023235"/>
    </source>
</evidence>
<dbReference type="SUPFAM" id="SSF55331">
    <property type="entry name" value="Tautomerase/MIF"/>
    <property type="match status" value="1"/>
</dbReference>
<dbReference type="PIRSF" id="PIRSF037799">
    <property type="entry name" value="Tautomer_YdcE_prd"/>
    <property type="match status" value="1"/>
</dbReference>
<dbReference type="AlphaFoldDB" id="A0A427UPT0"/>
<comment type="caution">
    <text evidence="6">The sequence shown here is derived from an EMBL/GenBank/DDBJ whole genome shotgun (WGS) entry which is preliminary data.</text>
</comment>
<dbReference type="OrthoDB" id="3395834at2"/>
<dbReference type="HAMAP" id="MF_00718">
    <property type="entry name" value="Tautomerase_PptA"/>
    <property type="match status" value="1"/>
</dbReference>
<evidence type="ECO:0000259" key="4">
    <source>
        <dbReference type="Pfam" id="PF01361"/>
    </source>
</evidence>
<comment type="similarity">
    <text evidence="2">Belongs to the 4-oxalocrotonate tautomerase family. PptA subfamily.</text>
</comment>
<sequence>MPHVDIKFFPRDLTEEQRQAFADDIANVVMKHLDSKPTSVSVALEQVQPDNWKAQVWDTEIAPNLDTLAKKPGYSM</sequence>
<comment type="subunit">
    <text evidence="2">Homodimer.</text>
</comment>
<evidence type="ECO:0000313" key="5">
    <source>
        <dbReference type="EMBL" id="MDV7023955.1"/>
    </source>
</evidence>
<name>A0A427UPT0_9ENTR</name>
<feature type="initiator methionine" description="Removed" evidence="2">
    <location>
        <position position="1"/>
    </location>
</feature>
<dbReference type="GO" id="GO:0016862">
    <property type="term" value="F:intramolecular oxidoreductase activity, interconverting keto- and enol-groups"/>
    <property type="evidence" value="ECO:0007669"/>
    <property type="project" value="UniProtKB-UniRule"/>
</dbReference>
<evidence type="ECO:0000313" key="7">
    <source>
        <dbReference type="Proteomes" id="UP000275331"/>
    </source>
</evidence>
<keyword evidence="8" id="KW-1185">Reference proteome</keyword>
<dbReference type="Proteomes" id="UP000275331">
    <property type="component" value="Unassembled WGS sequence"/>
</dbReference>
<keyword evidence="1 2" id="KW-0413">Isomerase</keyword>
<protein>
    <recommendedName>
        <fullName evidence="2">Tautomerase PptA</fullName>
        <ecNumber evidence="2">5.3.2.-</ecNumber>
    </recommendedName>
</protein>
<dbReference type="Pfam" id="PF01361">
    <property type="entry name" value="Tautomerase"/>
    <property type="match status" value="1"/>
</dbReference>
<proteinExistence type="inferred from homology"/>
<dbReference type="InterPro" id="IPR017284">
    <property type="entry name" value="Tautomerase_PptA"/>
</dbReference>
<dbReference type="GO" id="GO:0005737">
    <property type="term" value="C:cytoplasm"/>
    <property type="evidence" value="ECO:0007669"/>
    <property type="project" value="UniProtKB-SubCell"/>
</dbReference>
<feature type="domain" description="4-oxalocrotonate tautomerase-like" evidence="4">
    <location>
        <begin position="2"/>
        <end position="54"/>
    </location>
</feature>
<evidence type="ECO:0000256" key="3">
    <source>
        <dbReference type="PIRSR" id="PIRSR037799-1"/>
    </source>
</evidence>
<dbReference type="InterPro" id="IPR004370">
    <property type="entry name" value="4-OT-like_dom"/>
</dbReference>
<accession>A0A427UPT0</accession>
<organism evidence="6 7">
    <name type="scientific">Atlantibacter subterraneus</name>
    <dbReference type="NCBI Taxonomy" id="255519"/>
    <lineage>
        <taxon>Bacteria</taxon>
        <taxon>Pseudomonadati</taxon>
        <taxon>Pseudomonadota</taxon>
        <taxon>Gammaproteobacteria</taxon>
        <taxon>Enterobacterales</taxon>
        <taxon>Enterobacteriaceae</taxon>
        <taxon>Atlantibacter</taxon>
    </lineage>
</organism>
<dbReference type="RefSeq" id="WP_125295206.1">
    <property type="nucleotide sequence ID" value="NZ_DAIRID010000124.1"/>
</dbReference>
<dbReference type="EMBL" id="RHXB01000017">
    <property type="protein sequence ID" value="RSE22526.1"/>
    <property type="molecule type" value="Genomic_DNA"/>
</dbReference>
<comment type="subcellular location">
    <subcellularLocation>
        <location evidence="2">Cytoplasm</location>
    </subcellularLocation>
</comment>
<dbReference type="EC" id="5.3.2.-" evidence="2"/>
<reference evidence="5 8" key="2">
    <citation type="submission" date="2023-10" db="EMBL/GenBank/DDBJ databases">
        <authorList>
            <person name="Dale J."/>
        </authorList>
    </citation>
    <scope>NUCLEOTIDE SEQUENCE [LARGE SCALE GENOMIC DNA]</scope>
    <source>
        <strain evidence="5 8">2023EL-00970</strain>
    </source>
</reference>
<evidence type="ECO:0000256" key="2">
    <source>
        <dbReference type="HAMAP-Rule" id="MF_00718"/>
    </source>
</evidence>